<dbReference type="GO" id="GO:0005739">
    <property type="term" value="C:mitochondrion"/>
    <property type="evidence" value="ECO:0007669"/>
    <property type="project" value="TreeGrafter"/>
</dbReference>
<dbReference type="Pfam" id="PF13481">
    <property type="entry name" value="AAA_25"/>
    <property type="match status" value="1"/>
</dbReference>
<dbReference type="EMBL" id="UXSR01005625">
    <property type="protein sequence ID" value="VDD83025.1"/>
    <property type="molecule type" value="Genomic_DNA"/>
</dbReference>
<name>A0A0R3UMP3_MESCO</name>
<feature type="domain" description="SF4 helicase" evidence="1">
    <location>
        <begin position="21"/>
        <end position="302"/>
    </location>
</feature>
<organism evidence="2 3">
    <name type="scientific">Mesocestoides corti</name>
    <name type="common">Flatworm</name>
    <dbReference type="NCBI Taxonomy" id="53468"/>
    <lineage>
        <taxon>Eukaryota</taxon>
        <taxon>Metazoa</taxon>
        <taxon>Spiralia</taxon>
        <taxon>Lophotrochozoa</taxon>
        <taxon>Platyhelminthes</taxon>
        <taxon>Cestoda</taxon>
        <taxon>Eucestoda</taxon>
        <taxon>Cyclophyllidea</taxon>
        <taxon>Mesocestoididae</taxon>
        <taxon>Mesocestoides</taxon>
    </lineage>
</organism>
<keyword evidence="3" id="KW-1185">Reference proteome</keyword>
<dbReference type="GO" id="GO:0006264">
    <property type="term" value="P:mitochondrial DNA replication"/>
    <property type="evidence" value="ECO:0007669"/>
    <property type="project" value="TreeGrafter"/>
</dbReference>
<gene>
    <name evidence="2" type="ORF">MCOS_LOCUS9028</name>
</gene>
<dbReference type="AlphaFoldDB" id="A0A0R3UMP3"/>
<dbReference type="GO" id="GO:0043139">
    <property type="term" value="F:5'-3' DNA helicase activity"/>
    <property type="evidence" value="ECO:0007669"/>
    <property type="project" value="InterPro"/>
</dbReference>
<evidence type="ECO:0000313" key="2">
    <source>
        <dbReference type="EMBL" id="VDD83025.1"/>
    </source>
</evidence>
<protein>
    <recommendedName>
        <fullName evidence="1">SF4 helicase domain-containing protein</fullName>
    </recommendedName>
</protein>
<evidence type="ECO:0000259" key="1">
    <source>
        <dbReference type="PROSITE" id="PS51199"/>
    </source>
</evidence>
<dbReference type="Proteomes" id="UP000267029">
    <property type="component" value="Unassembled WGS sequence"/>
</dbReference>
<reference evidence="2 3" key="1">
    <citation type="submission" date="2018-10" db="EMBL/GenBank/DDBJ databases">
        <authorList>
            <consortium name="Pathogen Informatics"/>
        </authorList>
    </citation>
    <scope>NUCLEOTIDE SEQUENCE [LARGE SCALE GENOMIC DNA]</scope>
</reference>
<dbReference type="PROSITE" id="PS51199">
    <property type="entry name" value="SF4_HELICASE"/>
    <property type="match status" value="1"/>
</dbReference>
<dbReference type="STRING" id="53468.A0A0R3UMP3"/>
<dbReference type="InterPro" id="IPR027032">
    <property type="entry name" value="Twinkle-like"/>
</dbReference>
<dbReference type="InterPro" id="IPR027417">
    <property type="entry name" value="P-loop_NTPase"/>
</dbReference>
<dbReference type="OrthoDB" id="275278at2759"/>
<dbReference type="SUPFAM" id="SSF52540">
    <property type="entry name" value="P-loop containing nucleoside triphosphate hydrolases"/>
    <property type="match status" value="1"/>
</dbReference>
<proteinExistence type="predicted"/>
<dbReference type="GO" id="GO:0003697">
    <property type="term" value="F:single-stranded DNA binding"/>
    <property type="evidence" value="ECO:0007669"/>
    <property type="project" value="InterPro"/>
</dbReference>
<dbReference type="GO" id="GO:0005524">
    <property type="term" value="F:ATP binding"/>
    <property type="evidence" value="ECO:0007669"/>
    <property type="project" value="InterPro"/>
</dbReference>
<dbReference type="PANTHER" id="PTHR12873:SF0">
    <property type="entry name" value="TWINKLE MTDNA HELICASE"/>
    <property type="match status" value="1"/>
</dbReference>
<dbReference type="Gene3D" id="3.40.50.300">
    <property type="entry name" value="P-loop containing nucleotide triphosphate hydrolases"/>
    <property type="match status" value="1"/>
</dbReference>
<evidence type="ECO:0000313" key="3">
    <source>
        <dbReference type="Proteomes" id="UP000267029"/>
    </source>
</evidence>
<dbReference type="InterPro" id="IPR007694">
    <property type="entry name" value="DNA_helicase_DnaB-like_C"/>
</dbReference>
<sequence>MKIVKFDGELLAKTLNEILNVVELQGVQWRRFKELNKILKGFRSHEMTVLSGKTGIGKTTFACEYSLDLAERGVKTLWGSFEMTLPRLCRTLLHQFAGSPVQCFCLSREPLHFQQPMRVAAWASAFREEVPMFFLNMHGRPSEKEVFSVSGLTHLRIPSLLAHLLALEESTQKHAIEHVILDNLQFMMGSSDTRRMEEKFQRQDRFVEQLRGFTTRTGAHLTVVVHPRKTDDDHLLTIASLYGGGKISQEADNVLLLQEEVGTAVPKKYIQVVKNRYDGTQGKVDLHFNRDRMSFRPSTRTLETLTVSEVAE</sequence>
<dbReference type="PANTHER" id="PTHR12873">
    <property type="entry name" value="T7-LIKE MITOCHONDRIAL DNA HELICASE"/>
    <property type="match status" value="1"/>
</dbReference>
<accession>A0A0R3UMP3</accession>